<dbReference type="InterPro" id="IPR024072">
    <property type="entry name" value="DHFR-like_dom_sf"/>
</dbReference>
<dbReference type="InterPro" id="IPR002734">
    <property type="entry name" value="RibDG_C"/>
</dbReference>
<evidence type="ECO:0000313" key="3">
    <source>
        <dbReference type="Proteomes" id="UP001597368"/>
    </source>
</evidence>
<organism evidence="2 3">
    <name type="scientific">Nonomuraea mangrovi</name>
    <dbReference type="NCBI Taxonomy" id="2316207"/>
    <lineage>
        <taxon>Bacteria</taxon>
        <taxon>Bacillati</taxon>
        <taxon>Actinomycetota</taxon>
        <taxon>Actinomycetes</taxon>
        <taxon>Streptosporangiales</taxon>
        <taxon>Streptosporangiaceae</taxon>
        <taxon>Nonomuraea</taxon>
    </lineage>
</organism>
<sequence>MRTFKLQVQTTVDGYMSGPNGEMDWMTFPWTDDISAYIDALTAPVDCIVLGRKLAEGFIPTWAAGPEGETQESIDWMNNTPKVVISNSLTESPWDNAVVAGGDLAETVNKLKSQPGGDIIAYGGGTLVADLIAKELLDELHLFVNPTAIGAGMPVFANIGDNQRLRLVSAQAFDCGITALHYEPKRS</sequence>
<dbReference type="Pfam" id="PF01872">
    <property type="entry name" value="RibD_C"/>
    <property type="match status" value="1"/>
</dbReference>
<feature type="domain" description="Bacterial bifunctional deaminase-reductase C-terminal" evidence="1">
    <location>
        <begin position="6"/>
        <end position="178"/>
    </location>
</feature>
<evidence type="ECO:0000259" key="1">
    <source>
        <dbReference type="Pfam" id="PF01872"/>
    </source>
</evidence>
<proteinExistence type="predicted"/>
<dbReference type="EMBL" id="JBHUFV010000033">
    <property type="protein sequence ID" value="MFD1933640.1"/>
    <property type="molecule type" value="Genomic_DNA"/>
</dbReference>
<dbReference type="SUPFAM" id="SSF53597">
    <property type="entry name" value="Dihydrofolate reductase-like"/>
    <property type="match status" value="1"/>
</dbReference>
<dbReference type="Gene3D" id="3.40.430.10">
    <property type="entry name" value="Dihydrofolate Reductase, subunit A"/>
    <property type="match status" value="1"/>
</dbReference>
<name>A0ABW4SXR8_9ACTN</name>
<dbReference type="Proteomes" id="UP001597368">
    <property type="component" value="Unassembled WGS sequence"/>
</dbReference>
<evidence type="ECO:0000313" key="2">
    <source>
        <dbReference type="EMBL" id="MFD1933640.1"/>
    </source>
</evidence>
<protein>
    <submittedName>
        <fullName evidence="2">Dihydrofolate reductase family protein</fullName>
    </submittedName>
</protein>
<dbReference type="PANTHER" id="PTHR38011:SF11">
    <property type="entry name" value="2,5-DIAMINO-6-RIBOSYLAMINO-4(3H)-PYRIMIDINONE 5'-PHOSPHATE REDUCTASE"/>
    <property type="match status" value="1"/>
</dbReference>
<dbReference type="PANTHER" id="PTHR38011">
    <property type="entry name" value="DIHYDROFOLATE REDUCTASE FAMILY PROTEIN (AFU_ORTHOLOGUE AFUA_8G06820)"/>
    <property type="match status" value="1"/>
</dbReference>
<accession>A0ABW4SXR8</accession>
<reference evidence="3" key="1">
    <citation type="journal article" date="2019" name="Int. J. Syst. Evol. Microbiol.">
        <title>The Global Catalogue of Microorganisms (GCM) 10K type strain sequencing project: providing services to taxonomists for standard genome sequencing and annotation.</title>
        <authorList>
            <consortium name="The Broad Institute Genomics Platform"/>
            <consortium name="The Broad Institute Genome Sequencing Center for Infectious Disease"/>
            <person name="Wu L."/>
            <person name="Ma J."/>
        </authorList>
    </citation>
    <scope>NUCLEOTIDE SEQUENCE [LARGE SCALE GENOMIC DNA]</scope>
    <source>
        <strain evidence="3">ICMP 6774ER</strain>
    </source>
</reference>
<gene>
    <name evidence="2" type="ORF">ACFSKW_19450</name>
</gene>
<dbReference type="InterPro" id="IPR050765">
    <property type="entry name" value="Riboflavin_Biosynth_HTPR"/>
</dbReference>
<comment type="caution">
    <text evidence="2">The sequence shown here is derived from an EMBL/GenBank/DDBJ whole genome shotgun (WGS) entry which is preliminary data.</text>
</comment>
<keyword evidence="3" id="KW-1185">Reference proteome</keyword>
<dbReference type="RefSeq" id="WP_379573679.1">
    <property type="nucleotide sequence ID" value="NZ_JBHUFV010000033.1"/>
</dbReference>